<keyword evidence="4" id="KW-1185">Reference proteome</keyword>
<feature type="compositionally biased region" description="Polar residues" evidence="2">
    <location>
        <begin position="1034"/>
        <end position="1044"/>
    </location>
</feature>
<feature type="region of interest" description="Disordered" evidence="2">
    <location>
        <begin position="1376"/>
        <end position="1424"/>
    </location>
</feature>
<accession>A0A194PME8</accession>
<feature type="compositionally biased region" description="Basic and acidic residues" evidence="2">
    <location>
        <begin position="1250"/>
        <end position="1265"/>
    </location>
</feature>
<dbReference type="InterPro" id="IPR016024">
    <property type="entry name" value="ARM-type_fold"/>
</dbReference>
<dbReference type="STRING" id="66420.A0A194PME8"/>
<dbReference type="SMART" id="SM00015">
    <property type="entry name" value="IQ"/>
    <property type="match status" value="2"/>
</dbReference>
<feature type="compositionally biased region" description="Polar residues" evidence="2">
    <location>
        <begin position="803"/>
        <end position="815"/>
    </location>
</feature>
<dbReference type="InterPro" id="IPR002554">
    <property type="entry name" value="PP2A_B56"/>
</dbReference>
<dbReference type="CDD" id="cd12100">
    <property type="entry name" value="DD_CABYR_SP17"/>
    <property type="match status" value="1"/>
</dbReference>
<feature type="region of interest" description="Disordered" evidence="2">
    <location>
        <begin position="1625"/>
        <end position="1668"/>
    </location>
</feature>
<dbReference type="PROSITE" id="PS50096">
    <property type="entry name" value="IQ"/>
    <property type="match status" value="2"/>
</dbReference>
<dbReference type="Gene3D" id="1.20.890.10">
    <property type="entry name" value="cAMP-dependent protein kinase regulatory subunit, dimerization-anchoring domain"/>
    <property type="match status" value="1"/>
</dbReference>
<organism evidence="3 4">
    <name type="scientific">Papilio xuthus</name>
    <name type="common">Asian swallowtail butterfly</name>
    <dbReference type="NCBI Taxonomy" id="66420"/>
    <lineage>
        <taxon>Eukaryota</taxon>
        <taxon>Metazoa</taxon>
        <taxon>Ecdysozoa</taxon>
        <taxon>Arthropoda</taxon>
        <taxon>Hexapoda</taxon>
        <taxon>Insecta</taxon>
        <taxon>Pterygota</taxon>
        <taxon>Neoptera</taxon>
        <taxon>Endopterygota</taxon>
        <taxon>Lepidoptera</taxon>
        <taxon>Glossata</taxon>
        <taxon>Ditrysia</taxon>
        <taxon>Papilionoidea</taxon>
        <taxon>Papilionidae</taxon>
        <taxon>Papilioninae</taxon>
        <taxon>Papilio</taxon>
    </lineage>
</organism>
<feature type="compositionally biased region" description="Basic and acidic residues" evidence="2">
    <location>
        <begin position="782"/>
        <end position="802"/>
    </location>
</feature>
<dbReference type="GO" id="GO:0005634">
    <property type="term" value="C:nucleus"/>
    <property type="evidence" value="ECO:0007669"/>
    <property type="project" value="TreeGrafter"/>
</dbReference>
<dbReference type="Pfam" id="PF01603">
    <property type="entry name" value="B56"/>
    <property type="match status" value="1"/>
</dbReference>
<reference evidence="3 4" key="1">
    <citation type="journal article" date="2015" name="Nat. Commun.">
        <title>Outbred genome sequencing and CRISPR/Cas9 gene editing in butterflies.</title>
        <authorList>
            <person name="Li X."/>
            <person name="Fan D."/>
            <person name="Zhang W."/>
            <person name="Liu G."/>
            <person name="Zhang L."/>
            <person name="Zhao L."/>
            <person name="Fang X."/>
            <person name="Chen L."/>
            <person name="Dong Y."/>
            <person name="Chen Y."/>
            <person name="Ding Y."/>
            <person name="Zhao R."/>
            <person name="Feng M."/>
            <person name="Zhu Y."/>
            <person name="Feng Y."/>
            <person name="Jiang X."/>
            <person name="Zhu D."/>
            <person name="Xiang H."/>
            <person name="Feng X."/>
            <person name="Li S."/>
            <person name="Wang J."/>
            <person name="Zhang G."/>
            <person name="Kronforst M.R."/>
            <person name="Wang W."/>
        </authorList>
    </citation>
    <scope>NUCLEOTIDE SEQUENCE [LARGE SCALE GENOMIC DNA]</scope>
    <source>
        <strain evidence="3">Ya'a_city_454_Px</strain>
        <tissue evidence="3">Whole body</tissue>
    </source>
</reference>
<feature type="compositionally biased region" description="Polar residues" evidence="2">
    <location>
        <begin position="1388"/>
        <end position="1417"/>
    </location>
</feature>
<feature type="compositionally biased region" description="Basic and acidic residues" evidence="2">
    <location>
        <begin position="1024"/>
        <end position="1033"/>
    </location>
</feature>
<feature type="compositionally biased region" description="Basic and acidic residues" evidence="2">
    <location>
        <begin position="1625"/>
        <end position="1653"/>
    </location>
</feature>
<dbReference type="FunFam" id="1.25.10.10:FF:000010">
    <property type="entry name" value="Serine/threonine-protein phosphatase 2A 56 kDa regulatory subunit"/>
    <property type="match status" value="1"/>
</dbReference>
<feature type="compositionally biased region" description="Polar residues" evidence="2">
    <location>
        <begin position="1654"/>
        <end position="1668"/>
    </location>
</feature>
<dbReference type="GO" id="GO:0000159">
    <property type="term" value="C:protein phosphatase type 2A complex"/>
    <property type="evidence" value="ECO:0007669"/>
    <property type="project" value="InterPro"/>
</dbReference>
<dbReference type="PANTHER" id="PTHR10257:SF5">
    <property type="entry name" value="WIDERBORST, ISOFORM H"/>
    <property type="match status" value="1"/>
</dbReference>
<gene>
    <name evidence="3" type="ORF">RR46_13511</name>
</gene>
<feature type="compositionally biased region" description="Polar residues" evidence="2">
    <location>
        <begin position="1267"/>
        <end position="1277"/>
    </location>
</feature>
<feature type="region of interest" description="Disordered" evidence="2">
    <location>
        <begin position="1234"/>
        <end position="1283"/>
    </location>
</feature>
<dbReference type="PANTHER" id="PTHR10257">
    <property type="entry name" value="SERINE/THREONINE PROTEIN PHOSPHATASE 2A PP2A REGULATORY SUBUNIT B"/>
    <property type="match status" value="1"/>
</dbReference>
<dbReference type="Proteomes" id="UP000053268">
    <property type="component" value="Unassembled WGS sequence"/>
</dbReference>
<dbReference type="InterPro" id="IPR000048">
    <property type="entry name" value="IQ_motif_EF-hand-BS"/>
</dbReference>
<dbReference type="GO" id="GO:0007165">
    <property type="term" value="P:signal transduction"/>
    <property type="evidence" value="ECO:0007669"/>
    <property type="project" value="InterPro"/>
</dbReference>
<dbReference type="GO" id="GO:0072542">
    <property type="term" value="F:protein phosphatase activator activity"/>
    <property type="evidence" value="ECO:0007669"/>
    <property type="project" value="TreeGrafter"/>
</dbReference>
<evidence type="ECO:0000313" key="4">
    <source>
        <dbReference type="Proteomes" id="UP000053268"/>
    </source>
</evidence>
<dbReference type="Gene3D" id="1.25.10.10">
    <property type="entry name" value="Leucine-rich Repeat Variant"/>
    <property type="match status" value="1"/>
</dbReference>
<evidence type="ECO:0000256" key="1">
    <source>
        <dbReference type="ARBA" id="ARBA00009745"/>
    </source>
</evidence>
<feature type="region of interest" description="Disordered" evidence="2">
    <location>
        <begin position="623"/>
        <end position="681"/>
    </location>
</feature>
<feature type="region of interest" description="Disordered" evidence="2">
    <location>
        <begin position="782"/>
        <end position="849"/>
    </location>
</feature>
<feature type="compositionally biased region" description="Polar residues" evidence="2">
    <location>
        <begin position="1054"/>
        <end position="1068"/>
    </location>
</feature>
<feature type="compositionally biased region" description="Polar residues" evidence="2">
    <location>
        <begin position="672"/>
        <end position="681"/>
    </location>
</feature>
<name>A0A194PME8_PAPXU</name>
<evidence type="ECO:0000313" key="3">
    <source>
        <dbReference type="EMBL" id="KPI92290.1"/>
    </source>
</evidence>
<dbReference type="SUPFAM" id="SSF47391">
    <property type="entry name" value="Dimerization-anchoring domain of cAMP-dependent PK regulatory subunit"/>
    <property type="match status" value="1"/>
</dbReference>
<dbReference type="Gene3D" id="1.20.5.190">
    <property type="match status" value="1"/>
</dbReference>
<feature type="region of interest" description="Disordered" evidence="2">
    <location>
        <begin position="1024"/>
        <end position="1070"/>
    </location>
</feature>
<feature type="compositionally biased region" description="Polar residues" evidence="2">
    <location>
        <begin position="1479"/>
        <end position="1489"/>
    </location>
</feature>
<dbReference type="InterPro" id="IPR011989">
    <property type="entry name" value="ARM-like"/>
</dbReference>
<feature type="compositionally biased region" description="Basic and acidic residues" evidence="2">
    <location>
        <begin position="1376"/>
        <end position="1387"/>
    </location>
</feature>
<dbReference type="InterPro" id="IPR047579">
    <property type="entry name" value="DD_CABYR_SP17"/>
</dbReference>
<protein>
    <submittedName>
        <fullName evidence="3">Serine/threonine-protein phosphatase 2A 56 kDa regulatory subunit alpha isoform</fullName>
    </submittedName>
</protein>
<proteinExistence type="inferred from homology"/>
<dbReference type="GO" id="GO:0005829">
    <property type="term" value="C:cytosol"/>
    <property type="evidence" value="ECO:0007669"/>
    <property type="project" value="TreeGrafter"/>
</dbReference>
<evidence type="ECO:0000256" key="2">
    <source>
        <dbReference type="SAM" id="MobiDB-lite"/>
    </source>
</evidence>
<sequence length="1684" mass="191909">MSSGTFVDRIDPFAKRSLKKKTKKSQGSSRYRNTQDVELQALPLLKDVPNSEQEELFIRKLRQCCVAFDFMDPVADLKGKEIKRATLNELVEYITGGRGVLTEPVYPEIIKMISANLFRTLPPSENPDFDPEEDDPTLEASWPHLQLVYEFFLRFLESTDFQPTIGKKVIDQKFVLQLLDLFDSEDPRERDFLKTVLHRIYGKFLGLRAFIRKQINNIFLRFVYETEHFNGVGELLEILGSIINGFALPLKSEHKQFLVKVLLPLHKVKCLSLYHAQLAYCVVQFLEKDATLTEPVVRGLLKFWPKTCSQKEVMFLGEIEEVLDVIEPAQFAKIQEPLFRQIAKCVSSPHFQVAERALYFWNNEYILSLMEENNQVIMPIMFPALYRISKEHWNQTIVALVYNVLKTFMEMNSKLFDELTASYKAERQKEKKREKERDELWKKLGELEISSKRLRIRLLLLWLVASIDPMRSPTTFPRCCRDLDASRFNIDGHPKSKMKVHGMRSYIEPTPVPKMPAGLVELMEGLSREVLKNNPSEVYKFCAQHMRNLLVLRDGKPPEKKLTLEQKISKANNIIKRRAEERRRNYDNIMRLNVDQDNIDQSFVNDIEIASIVINADNLSQFKDSESRESNQNISEQNIEKEDSDLNTGTNNKDNGHNTTDESAVKEDNTEIKTNLPTKDNGNMNNAVFETITEALDTAHIVNQENNISAIDDDKVNVAQADMIVCYKSEKEICINVEDNEDRNKIVIKVENEVNPDLVNTNINEIPNEEVCELRTPEINVKEEKERKRDDDSQDISKKGTEHNNVLDTQDVSKQNCDDSGENIKENVVTTIGDGQPDSKSNNELDNDDIKENNLQVKYIDIIDISTDNEKNDDTNNAAVTNHETEVDSGILEKEDVMNTKTVEDTAHVSQNQAETVENVRQISNFNQTEEKDTKTIVIDTGDNVAENEKQDIEATNDLNKSLEDKSEDNIIKVELVRDHKIDEMNNCNADITEVNNDETKENFDINKLSNDQKESDIKINIDNEQQKEDIKNDATSNQDNTELSIKESDDIESNNSNEPEANISKSPKTMDLETAAITIQKVFRNFLFRSKTSSFEEPTNVEFNMFGGEPDTKDESDFTIHNQNKDRRVMGISRMDTVLQTVNEEKSLSLSTDDSSTISSAATVIQAHIRGFLCRNRLNRNKITSSASQDSSPMSSEADPDLIKNKTVLNIHIVPEGGQFVSRDESILTSMELSLDGSPPTSANLHPLGYDKSERRKQLKREDAIQSISPPSNNSRLSEEQDSVKEVIVNVVENEKAEEINSEKPTNCEHVSDKQDQIENVLNSNDKIEAVNSVAVVESADPLLKNDLVQKHSAEEILNDNVKHSEEHEIVKEVDGKEETKHKLDSEQNVDSQKNVATTQDEVLKNNAENTTGTEISSDELDVVTPFTPTEEKLHDSDKPKLLHSGEFHDVVLPTKVSRNDTPVVSGEKQLKREDAIQSISPPSNNSRLSEEQDSVKEVIVNVVENEKAEEINSEKPTNCEHVSDKQDQIENVLNSNDKIEAVNSVAVVESADPLLKNDLVQKHSAEEILNDYVKHSKEHEIVKEVSIKEDKIEIEKTIVINIPDDSHQSIHVNNDDVLKEKAESVKEDNDAEQKSVKELDGKEETRQKLDSEQNVDSQKNVSTTQDEVLKQCRRHNWNRNIF</sequence>
<feature type="region of interest" description="Disordered" evidence="2">
    <location>
        <begin position="1476"/>
        <end position="1495"/>
    </location>
</feature>
<feature type="compositionally biased region" description="Basic and acidic residues" evidence="2">
    <location>
        <begin position="654"/>
        <end position="671"/>
    </location>
</feature>
<comment type="similarity">
    <text evidence="1">Belongs to the phosphatase 2A regulatory subunit B56 family.</text>
</comment>
<dbReference type="Pfam" id="PF00612">
    <property type="entry name" value="IQ"/>
    <property type="match status" value="2"/>
</dbReference>
<dbReference type="SUPFAM" id="SSF48371">
    <property type="entry name" value="ARM repeat"/>
    <property type="match status" value="1"/>
</dbReference>
<dbReference type="EMBL" id="KQ459604">
    <property type="protein sequence ID" value="KPI92290.1"/>
    <property type="molecule type" value="Genomic_DNA"/>
</dbReference>